<dbReference type="PANTHER" id="PTHR10366:SF564">
    <property type="entry name" value="STEROL-4-ALPHA-CARBOXYLATE 3-DEHYDROGENASE, DECARBOXYLATING"/>
    <property type="match status" value="1"/>
</dbReference>
<dbReference type="GO" id="GO:0016616">
    <property type="term" value="F:oxidoreductase activity, acting on the CH-OH group of donors, NAD or NADP as acceptor"/>
    <property type="evidence" value="ECO:0007669"/>
    <property type="project" value="TreeGrafter"/>
</dbReference>
<dbReference type="InterPro" id="IPR001509">
    <property type="entry name" value="Epimerase_deHydtase"/>
</dbReference>
<keyword evidence="1" id="KW-0560">Oxidoreductase</keyword>
<evidence type="ECO:0000256" key="2">
    <source>
        <dbReference type="ARBA" id="ARBA00023445"/>
    </source>
</evidence>
<dbReference type="SUPFAM" id="SSF51735">
    <property type="entry name" value="NAD(P)-binding Rossmann-fold domains"/>
    <property type="match status" value="1"/>
</dbReference>
<evidence type="ECO:0000313" key="4">
    <source>
        <dbReference type="EMBL" id="CEO45873.1"/>
    </source>
</evidence>
<dbReference type="Gene3D" id="3.40.50.720">
    <property type="entry name" value="NAD(P)-binding Rossmann-like Domain"/>
    <property type="match status" value="2"/>
</dbReference>
<evidence type="ECO:0000256" key="1">
    <source>
        <dbReference type="ARBA" id="ARBA00023002"/>
    </source>
</evidence>
<protein>
    <recommendedName>
        <fullName evidence="3">NAD-dependent epimerase/dehydratase domain-containing protein</fullName>
    </recommendedName>
</protein>
<evidence type="ECO:0000259" key="3">
    <source>
        <dbReference type="Pfam" id="PF01370"/>
    </source>
</evidence>
<dbReference type="Pfam" id="PF01370">
    <property type="entry name" value="Epimerase"/>
    <property type="match status" value="1"/>
</dbReference>
<organism evidence="4">
    <name type="scientific">Bionectria ochroleuca</name>
    <name type="common">Gliocladium roseum</name>
    <dbReference type="NCBI Taxonomy" id="29856"/>
    <lineage>
        <taxon>Eukaryota</taxon>
        <taxon>Fungi</taxon>
        <taxon>Dikarya</taxon>
        <taxon>Ascomycota</taxon>
        <taxon>Pezizomycotina</taxon>
        <taxon>Sordariomycetes</taxon>
        <taxon>Hypocreomycetidae</taxon>
        <taxon>Hypocreales</taxon>
        <taxon>Bionectriaceae</taxon>
        <taxon>Clonostachys</taxon>
    </lineage>
</organism>
<gene>
    <name evidence="4" type="ORF">BN869_000001928_1</name>
</gene>
<accession>A0A0B7JLP4</accession>
<dbReference type="InterPro" id="IPR036291">
    <property type="entry name" value="NAD(P)-bd_dom_sf"/>
</dbReference>
<comment type="similarity">
    <text evidence="2">Belongs to the NAD(P)-dependent epimerase/dehydratase family. Dihydroflavonol-4-reductase subfamily.</text>
</comment>
<proteinExistence type="inferred from homology"/>
<dbReference type="PANTHER" id="PTHR10366">
    <property type="entry name" value="NAD DEPENDENT EPIMERASE/DEHYDRATASE"/>
    <property type="match status" value="1"/>
</dbReference>
<dbReference type="AlphaFoldDB" id="A0A0B7JLP4"/>
<dbReference type="EMBL" id="CDPU01000003">
    <property type="protein sequence ID" value="CEO45873.1"/>
    <property type="molecule type" value="Genomic_DNA"/>
</dbReference>
<name>A0A0B7JLP4_BIOOC</name>
<reference evidence="4" key="1">
    <citation type="submission" date="2015-01" db="EMBL/GenBank/DDBJ databases">
        <authorList>
            <person name="Durling Mikael"/>
        </authorList>
    </citation>
    <scope>NUCLEOTIDE SEQUENCE</scope>
</reference>
<sequence>MDVAYRVVRASSPVRNAPILKIRLHQLTGAILPPAHILEQLLEKGHSVVTTVRSEEKAQAIRDAYKAQSDRLEVLIVPDIAKLDAFDEVVKTPGIEVVLHTASPFHFKWSDPQKELLDPAINGTTGILKALKRSAPQPEVGGHRLFTTAGLFGNHDYVDIVRAKFPEYANRLPAPEVKGGERPLPEQTFKWNVEKTDKLLGIEWISFEKSVVDLVSSLKKHGI</sequence>
<dbReference type="InterPro" id="IPR050425">
    <property type="entry name" value="NAD(P)_dehydrat-like"/>
</dbReference>
<feature type="domain" description="NAD-dependent epimerase/dehydratase" evidence="3">
    <location>
        <begin position="36"/>
        <end position="136"/>
    </location>
</feature>